<accession>A0ABD2QEK7</accession>
<dbReference type="InterPro" id="IPR008952">
    <property type="entry name" value="Tetraspanin_EC2_sf"/>
</dbReference>
<evidence type="ECO:0000256" key="5">
    <source>
        <dbReference type="SAM" id="Phobius"/>
    </source>
</evidence>
<dbReference type="CDD" id="cd03127">
    <property type="entry name" value="tetraspanin_LEL"/>
    <property type="match status" value="1"/>
</dbReference>
<feature type="transmembrane region" description="Helical" evidence="5">
    <location>
        <begin position="27"/>
        <end position="51"/>
    </location>
</feature>
<dbReference type="AlphaFoldDB" id="A0ABD2QEK7"/>
<sequence>MSGQLNGSEEAHQKAKKHSAISHRFSLFANTVMICINITALAFTISIYVHWRSRYLVYALQELIQFHLVVCSIMIFSFFTICVGTMTMRALVKTMDLMIGFSIFGLIFLITIKAGLLFAIISEWYSNLEIGVSFAVQSYKSTQDLPNAIEGIQQGLVCCGRESASDYRIANTALVNGYVPRSCCDLNRFSMDYCSTYLIRNNTASSSYDTALKQELEKMKSPIKRGVGKSQSIPLELSSKKGCMDQLNWVVLPTIIGIFGVMILSEIMCILASSIHIKTSSLLSSTAEDLKQEQSKNTSPYRHEIVYNLPSSIQVLNQNFIHADSNSENENDTVIVRRPKLDSSLCRS</sequence>
<evidence type="ECO:0000256" key="4">
    <source>
        <dbReference type="ARBA" id="ARBA00023136"/>
    </source>
</evidence>
<evidence type="ECO:0000256" key="3">
    <source>
        <dbReference type="ARBA" id="ARBA00022989"/>
    </source>
</evidence>
<feature type="transmembrane region" description="Helical" evidence="5">
    <location>
        <begin position="97"/>
        <end position="121"/>
    </location>
</feature>
<feature type="transmembrane region" description="Helical" evidence="5">
    <location>
        <begin position="63"/>
        <end position="85"/>
    </location>
</feature>
<reference evidence="6 7" key="1">
    <citation type="submission" date="2024-11" db="EMBL/GenBank/DDBJ databases">
        <title>Adaptive evolution of stress response genes in parasites aligns with host niche diversity.</title>
        <authorList>
            <person name="Hahn C."/>
            <person name="Resl P."/>
        </authorList>
    </citation>
    <scope>NUCLEOTIDE SEQUENCE [LARGE SCALE GENOMIC DNA]</scope>
    <source>
        <strain evidence="6">EGGRZ-B1_66</strain>
        <tissue evidence="6">Body</tissue>
    </source>
</reference>
<dbReference type="InterPro" id="IPR018499">
    <property type="entry name" value="Tetraspanin/Peripherin"/>
</dbReference>
<keyword evidence="2 5" id="KW-0812">Transmembrane</keyword>
<gene>
    <name evidence="6" type="ORF">Ciccas_004173</name>
</gene>
<dbReference type="PANTHER" id="PTHR19282">
    <property type="entry name" value="TETRASPANIN"/>
    <property type="match status" value="1"/>
</dbReference>
<evidence type="ECO:0000256" key="2">
    <source>
        <dbReference type="ARBA" id="ARBA00022692"/>
    </source>
</evidence>
<dbReference type="Gene3D" id="1.10.1450.10">
    <property type="entry name" value="Tetraspanin"/>
    <property type="match status" value="1"/>
</dbReference>
<comment type="caution">
    <text evidence="6">The sequence shown here is derived from an EMBL/GenBank/DDBJ whole genome shotgun (WGS) entry which is preliminary data.</text>
</comment>
<keyword evidence="4 5" id="KW-0472">Membrane</keyword>
<dbReference type="Pfam" id="PF00335">
    <property type="entry name" value="Tetraspanin"/>
    <property type="match status" value="1"/>
</dbReference>
<protein>
    <recommendedName>
        <fullName evidence="8">Tetraspanin</fullName>
    </recommendedName>
</protein>
<keyword evidence="3 5" id="KW-1133">Transmembrane helix</keyword>
<dbReference type="GO" id="GO:0016020">
    <property type="term" value="C:membrane"/>
    <property type="evidence" value="ECO:0007669"/>
    <property type="project" value="UniProtKB-SubCell"/>
</dbReference>
<keyword evidence="7" id="KW-1185">Reference proteome</keyword>
<dbReference type="EMBL" id="JBJKFK010000419">
    <property type="protein sequence ID" value="KAL3317171.1"/>
    <property type="molecule type" value="Genomic_DNA"/>
</dbReference>
<dbReference type="SUPFAM" id="SSF48652">
    <property type="entry name" value="Tetraspanin"/>
    <property type="match status" value="1"/>
</dbReference>
<evidence type="ECO:0000313" key="7">
    <source>
        <dbReference type="Proteomes" id="UP001626550"/>
    </source>
</evidence>
<dbReference type="PANTHER" id="PTHR19282:SF544">
    <property type="entry name" value="TETRASPANIN"/>
    <property type="match status" value="1"/>
</dbReference>
<proteinExistence type="predicted"/>
<evidence type="ECO:0008006" key="8">
    <source>
        <dbReference type="Google" id="ProtNLM"/>
    </source>
</evidence>
<feature type="transmembrane region" description="Helical" evidence="5">
    <location>
        <begin position="249"/>
        <end position="272"/>
    </location>
</feature>
<organism evidence="6 7">
    <name type="scientific">Cichlidogyrus casuarinus</name>
    <dbReference type="NCBI Taxonomy" id="1844966"/>
    <lineage>
        <taxon>Eukaryota</taxon>
        <taxon>Metazoa</taxon>
        <taxon>Spiralia</taxon>
        <taxon>Lophotrochozoa</taxon>
        <taxon>Platyhelminthes</taxon>
        <taxon>Monogenea</taxon>
        <taxon>Monopisthocotylea</taxon>
        <taxon>Dactylogyridea</taxon>
        <taxon>Ancyrocephalidae</taxon>
        <taxon>Cichlidogyrus</taxon>
    </lineage>
</organism>
<evidence type="ECO:0000313" key="6">
    <source>
        <dbReference type="EMBL" id="KAL3317171.1"/>
    </source>
</evidence>
<dbReference type="Proteomes" id="UP001626550">
    <property type="component" value="Unassembled WGS sequence"/>
</dbReference>
<comment type="subcellular location">
    <subcellularLocation>
        <location evidence="1">Membrane</location>
        <topology evidence="1">Multi-pass membrane protein</topology>
    </subcellularLocation>
</comment>
<name>A0ABD2QEK7_9PLAT</name>
<evidence type="ECO:0000256" key="1">
    <source>
        <dbReference type="ARBA" id="ARBA00004141"/>
    </source>
</evidence>